<dbReference type="InterPro" id="IPR051790">
    <property type="entry name" value="Cytochrome_c-biogenesis_DsbD"/>
</dbReference>
<feature type="transmembrane region" description="Helical" evidence="7">
    <location>
        <begin position="223"/>
        <end position="245"/>
    </location>
</feature>
<feature type="transmembrane region" description="Helical" evidence="7">
    <location>
        <begin position="265"/>
        <end position="286"/>
    </location>
</feature>
<keyword evidence="10" id="KW-1185">Reference proteome</keyword>
<evidence type="ECO:0000256" key="7">
    <source>
        <dbReference type="SAM" id="Phobius"/>
    </source>
</evidence>
<evidence type="ECO:0000256" key="1">
    <source>
        <dbReference type="ARBA" id="ARBA00004141"/>
    </source>
</evidence>
<dbReference type="EMBL" id="FNMZ01000001">
    <property type="protein sequence ID" value="SDW28264.1"/>
    <property type="molecule type" value="Genomic_DNA"/>
</dbReference>
<gene>
    <name evidence="9" type="ORF">SAMN05444336_101591</name>
</gene>
<keyword evidence="4" id="KW-0201">Cytochrome c-type biogenesis</keyword>
<evidence type="ECO:0000256" key="3">
    <source>
        <dbReference type="ARBA" id="ARBA00022692"/>
    </source>
</evidence>
<dbReference type="GO" id="GO:0017004">
    <property type="term" value="P:cytochrome complex assembly"/>
    <property type="evidence" value="ECO:0007669"/>
    <property type="project" value="UniProtKB-KW"/>
</dbReference>
<dbReference type="Proteomes" id="UP000199118">
    <property type="component" value="Unassembled WGS sequence"/>
</dbReference>
<keyword evidence="6 7" id="KW-0472">Membrane</keyword>
<name>A0A1H2SAX9_9RHOB</name>
<evidence type="ECO:0000259" key="8">
    <source>
        <dbReference type="Pfam" id="PF02683"/>
    </source>
</evidence>
<feature type="transmembrane region" description="Helical" evidence="7">
    <location>
        <begin position="6"/>
        <end position="34"/>
    </location>
</feature>
<comment type="similarity">
    <text evidence="2">Belongs to the DsbD family.</text>
</comment>
<feature type="transmembrane region" description="Helical" evidence="7">
    <location>
        <begin position="180"/>
        <end position="211"/>
    </location>
</feature>
<dbReference type="AlphaFoldDB" id="A0A1H2SAX9"/>
<dbReference type="STRING" id="356660.SAMN05444336_101591"/>
<organism evidence="9 10">
    <name type="scientific">Albimonas donghaensis</name>
    <dbReference type="NCBI Taxonomy" id="356660"/>
    <lineage>
        <taxon>Bacteria</taxon>
        <taxon>Pseudomonadati</taxon>
        <taxon>Pseudomonadota</taxon>
        <taxon>Alphaproteobacteria</taxon>
        <taxon>Rhodobacterales</taxon>
        <taxon>Paracoccaceae</taxon>
        <taxon>Albimonas</taxon>
    </lineage>
</organism>
<feature type="transmembrane region" description="Helical" evidence="7">
    <location>
        <begin position="142"/>
        <end position="159"/>
    </location>
</feature>
<feature type="transmembrane region" description="Helical" evidence="7">
    <location>
        <begin position="86"/>
        <end position="103"/>
    </location>
</feature>
<proteinExistence type="inferred from homology"/>
<dbReference type="Pfam" id="PF02683">
    <property type="entry name" value="DsbD_TM"/>
    <property type="match status" value="1"/>
</dbReference>
<protein>
    <submittedName>
        <fullName evidence="9">Cytochrome c-type biogenesis protein</fullName>
    </submittedName>
</protein>
<feature type="transmembrane region" description="Helical" evidence="7">
    <location>
        <begin position="115"/>
        <end position="136"/>
    </location>
</feature>
<dbReference type="PANTHER" id="PTHR31272:SF4">
    <property type="entry name" value="CYTOCHROME C-TYPE BIOGENESIS PROTEIN HI_1454-RELATED"/>
    <property type="match status" value="1"/>
</dbReference>
<evidence type="ECO:0000256" key="2">
    <source>
        <dbReference type="ARBA" id="ARBA00006143"/>
    </source>
</evidence>
<evidence type="ECO:0000256" key="6">
    <source>
        <dbReference type="ARBA" id="ARBA00023136"/>
    </source>
</evidence>
<dbReference type="InterPro" id="IPR003834">
    <property type="entry name" value="Cyt_c_assmbl_TM_dom"/>
</dbReference>
<keyword evidence="3 7" id="KW-0812">Transmembrane</keyword>
<evidence type="ECO:0000256" key="5">
    <source>
        <dbReference type="ARBA" id="ARBA00022989"/>
    </source>
</evidence>
<sequence length="296" mass="30944">MTDIGLVTAFFGGLLSFLSPCVLPLAPPYLAFMAGASLEQLSARETVDRAVKRKVFISSLFFVAGLATVFVALGATASLVGQTLNAWRYEFGIAAGFVIYVLGQHFIGFRRAPQTVAALLALLAAGALLTGSDLGAQISDHWPVLAALVALAAALRFSGHEALPFLMREARFDAGGAAGSFAGAYVIGLAFAFGWTPCIGPVLSSILFLAAQKESVGEGVWMLAVYALGLGAPFILAAAFVGPFLRWMAGFRRHLGRVEAAMGGLLVVVGAMMMTGTFETLAFWLLETFPGLAAIG</sequence>
<evidence type="ECO:0000313" key="9">
    <source>
        <dbReference type="EMBL" id="SDW28264.1"/>
    </source>
</evidence>
<evidence type="ECO:0000256" key="4">
    <source>
        <dbReference type="ARBA" id="ARBA00022748"/>
    </source>
</evidence>
<reference evidence="9 10" key="1">
    <citation type="submission" date="2016-10" db="EMBL/GenBank/DDBJ databases">
        <authorList>
            <person name="de Groot N.N."/>
        </authorList>
    </citation>
    <scope>NUCLEOTIDE SEQUENCE [LARGE SCALE GENOMIC DNA]</scope>
    <source>
        <strain evidence="9 10">DSM 17890</strain>
    </source>
</reference>
<comment type="subcellular location">
    <subcellularLocation>
        <location evidence="1">Membrane</location>
        <topology evidence="1">Multi-pass membrane protein</topology>
    </subcellularLocation>
</comment>
<accession>A0A1H2SAX9</accession>
<dbReference type="PANTHER" id="PTHR31272">
    <property type="entry name" value="CYTOCHROME C-TYPE BIOGENESIS PROTEIN HI_1454-RELATED"/>
    <property type="match status" value="1"/>
</dbReference>
<keyword evidence="5 7" id="KW-1133">Transmembrane helix</keyword>
<dbReference type="OrthoDB" id="9803065at2"/>
<evidence type="ECO:0000313" key="10">
    <source>
        <dbReference type="Proteomes" id="UP000199118"/>
    </source>
</evidence>
<feature type="transmembrane region" description="Helical" evidence="7">
    <location>
        <begin position="55"/>
        <end position="80"/>
    </location>
</feature>
<dbReference type="RefSeq" id="WP_092679621.1">
    <property type="nucleotide sequence ID" value="NZ_FNMZ01000001.1"/>
</dbReference>
<feature type="domain" description="Cytochrome C biogenesis protein transmembrane" evidence="8">
    <location>
        <begin position="6"/>
        <end position="97"/>
    </location>
</feature>
<dbReference type="GO" id="GO:0016020">
    <property type="term" value="C:membrane"/>
    <property type="evidence" value="ECO:0007669"/>
    <property type="project" value="UniProtKB-SubCell"/>
</dbReference>